<dbReference type="Pfam" id="PF02272">
    <property type="entry name" value="DHHA1"/>
    <property type="match status" value="1"/>
</dbReference>
<dbReference type="InterPro" id="IPR004610">
    <property type="entry name" value="RecJ"/>
</dbReference>
<evidence type="ECO:0000259" key="2">
    <source>
        <dbReference type="Pfam" id="PF02272"/>
    </source>
</evidence>
<accession>A0A0G0ME34</accession>
<dbReference type="Pfam" id="PF01368">
    <property type="entry name" value="DHH"/>
    <property type="match status" value="1"/>
</dbReference>
<evidence type="ECO:0000259" key="1">
    <source>
        <dbReference type="Pfam" id="PF01368"/>
    </source>
</evidence>
<proteinExistence type="predicted"/>
<comment type="caution">
    <text evidence="3">The sequence shown here is derived from an EMBL/GenBank/DDBJ whole genome shotgun (WGS) entry which is preliminary data.</text>
</comment>
<dbReference type="EMBL" id="LBUX01000048">
    <property type="protein sequence ID" value="KKQ72019.1"/>
    <property type="molecule type" value="Genomic_DNA"/>
</dbReference>
<keyword evidence="3" id="KW-0269">Exonuclease</keyword>
<dbReference type="PANTHER" id="PTHR30255:SF2">
    <property type="entry name" value="SINGLE-STRANDED-DNA-SPECIFIC EXONUCLEASE RECJ"/>
    <property type="match status" value="1"/>
</dbReference>
<evidence type="ECO:0000313" key="3">
    <source>
        <dbReference type="EMBL" id="KKQ72019.1"/>
    </source>
</evidence>
<dbReference type="PATRIC" id="fig|1618336.3.peg.628"/>
<dbReference type="Gene3D" id="3.10.310.30">
    <property type="match status" value="1"/>
</dbReference>
<dbReference type="AlphaFoldDB" id="A0A0G0ME34"/>
<dbReference type="GO" id="GO:0006281">
    <property type="term" value="P:DNA repair"/>
    <property type="evidence" value="ECO:0007669"/>
    <property type="project" value="InterPro"/>
</dbReference>
<dbReference type="NCBIfam" id="TIGR00644">
    <property type="entry name" value="recJ"/>
    <property type="match status" value="1"/>
</dbReference>
<dbReference type="STRING" id="1618336.US94_C0048G0001"/>
<name>A0A0G0ME34_9BACT</name>
<dbReference type="InterPro" id="IPR003156">
    <property type="entry name" value="DHHA1_dom"/>
</dbReference>
<dbReference type="GO" id="GO:0006310">
    <property type="term" value="P:DNA recombination"/>
    <property type="evidence" value="ECO:0007669"/>
    <property type="project" value="InterPro"/>
</dbReference>
<gene>
    <name evidence="3" type="ORF">US94_C0048G0001</name>
</gene>
<dbReference type="Proteomes" id="UP000034498">
    <property type="component" value="Unassembled WGS sequence"/>
</dbReference>
<evidence type="ECO:0000313" key="4">
    <source>
        <dbReference type="Proteomes" id="UP000034498"/>
    </source>
</evidence>
<dbReference type="GO" id="GO:0008409">
    <property type="term" value="F:5'-3' exonuclease activity"/>
    <property type="evidence" value="ECO:0007669"/>
    <property type="project" value="InterPro"/>
</dbReference>
<dbReference type="SUPFAM" id="SSF64182">
    <property type="entry name" value="DHH phosphoesterases"/>
    <property type="match status" value="1"/>
</dbReference>
<feature type="non-terminal residue" evidence="3">
    <location>
        <position position="447"/>
    </location>
</feature>
<dbReference type="InterPro" id="IPR051673">
    <property type="entry name" value="SSDNA_exonuclease_RecJ"/>
</dbReference>
<dbReference type="PANTHER" id="PTHR30255">
    <property type="entry name" value="SINGLE-STRANDED-DNA-SPECIFIC EXONUCLEASE RECJ"/>
    <property type="match status" value="1"/>
</dbReference>
<sequence>MIGIYCQALNWSQLQNSDTIQSRMKKWIISPKKSNDIIEQLLINRKIKKEEWSSFLNPDFSNLFDPFKIGGMKEAVLRIEKAYLKKEVIGIFGDYDADGIPGSALLYQYLTKIGFKTHVYIPRREQGYGLNKEGIEVLKKEGVSLLITIDLGVRNSDEIEYAKKIGINVIILDHHEMAKEKPNCIVVDLKQAGEKYPFTELAATGVVFKFIQAINLKLKKVPTNHLKWMLDLVAISTICDMVPLVSENRIFAKFGLIVLQKTRNLGLKELYKKAEIVVENIDTYTVGFQIGPRINAPGRMDHTNESFYLLISADQKEASVLAEKLDTINRQRQKELQRVLLEAREKVVRKKLDQKKLILVEGENWPQGIVGLVAGKLMEEYSRPVIVCERKEGKLKGSARSISAYNMVEALEQAKDYLLKYGGHKKAAGLSLDLKQWSNLYNKLLEV</sequence>
<dbReference type="GO" id="GO:0003676">
    <property type="term" value="F:nucleic acid binding"/>
    <property type="evidence" value="ECO:0007669"/>
    <property type="project" value="InterPro"/>
</dbReference>
<keyword evidence="3" id="KW-0378">Hydrolase</keyword>
<organism evidence="3 4">
    <name type="scientific">Berkelbacteria bacterium GW2011_GWB1_38_5</name>
    <dbReference type="NCBI Taxonomy" id="1618336"/>
    <lineage>
        <taxon>Bacteria</taxon>
        <taxon>Candidatus Berkelbacteria</taxon>
    </lineage>
</organism>
<dbReference type="InterPro" id="IPR001667">
    <property type="entry name" value="DDH_dom"/>
</dbReference>
<reference evidence="3 4" key="1">
    <citation type="journal article" date="2015" name="Nature">
        <title>rRNA introns, odd ribosomes, and small enigmatic genomes across a large radiation of phyla.</title>
        <authorList>
            <person name="Brown C.T."/>
            <person name="Hug L.A."/>
            <person name="Thomas B.C."/>
            <person name="Sharon I."/>
            <person name="Castelle C.J."/>
            <person name="Singh A."/>
            <person name="Wilkins M.J."/>
            <person name="Williams K.H."/>
            <person name="Banfield J.F."/>
        </authorList>
    </citation>
    <scope>NUCLEOTIDE SEQUENCE [LARGE SCALE GENOMIC DNA]</scope>
</reference>
<keyword evidence="3" id="KW-0540">Nuclease</keyword>
<feature type="domain" description="DDH" evidence="1">
    <location>
        <begin position="89"/>
        <end position="236"/>
    </location>
</feature>
<dbReference type="InterPro" id="IPR038763">
    <property type="entry name" value="DHH_sf"/>
</dbReference>
<feature type="domain" description="DHHA1" evidence="2">
    <location>
        <begin position="357"/>
        <end position="436"/>
    </location>
</feature>
<dbReference type="Gene3D" id="3.90.1640.30">
    <property type="match status" value="1"/>
</dbReference>
<protein>
    <submittedName>
        <fullName evidence="3">Single-stranded-DNA-specific exonuclease RecJ</fullName>
    </submittedName>
</protein>